<evidence type="ECO:0008006" key="4">
    <source>
        <dbReference type="Google" id="ProtNLM"/>
    </source>
</evidence>
<sequence length="285" mass="28730">MFKRNWLTVTAAALSLTAITLPSTASAADVTLGLNSSLGLGCQVAGVRAGVRSDRISVYGQGSFCTSNLEGQSGTPSFGLGVSVDLFRTGNFTTYALAGVDTVRNNVALQAGLGARYGLALVPVEAYFEAGIQRINTSLQAITGPRLALGVNYRVNIENLQGSIPIPIATNDGTPANQYAGSAPVECKLTPEADIAGARAAASSAADEAISAGLGGVSAVYSNVSYSVKTGGVSINGNSARVGGTVTLSGTQNSTGERVSGTYGGSISLVRDGCGWTATGYTRSG</sequence>
<gene>
    <name evidence="2" type="ORF">M8445_11015</name>
</gene>
<protein>
    <recommendedName>
        <fullName evidence="4">Adhesin</fullName>
    </recommendedName>
</protein>
<accession>A0ABY7UZR2</accession>
<organism evidence="2 3">
    <name type="scientific">Deinococcus aquaticus</name>
    <dbReference type="NCBI Taxonomy" id="328692"/>
    <lineage>
        <taxon>Bacteria</taxon>
        <taxon>Thermotogati</taxon>
        <taxon>Deinococcota</taxon>
        <taxon>Deinococci</taxon>
        <taxon>Deinococcales</taxon>
        <taxon>Deinococcaceae</taxon>
        <taxon>Deinococcus</taxon>
    </lineage>
</organism>
<dbReference type="RefSeq" id="WP_273987804.1">
    <property type="nucleotide sequence ID" value="NZ_BAABQT010000023.1"/>
</dbReference>
<evidence type="ECO:0000256" key="1">
    <source>
        <dbReference type="SAM" id="SignalP"/>
    </source>
</evidence>
<dbReference type="Proteomes" id="UP001217044">
    <property type="component" value="Chromosome"/>
</dbReference>
<name>A0ABY7UZR2_9DEIO</name>
<evidence type="ECO:0000313" key="2">
    <source>
        <dbReference type="EMBL" id="WDA57879.1"/>
    </source>
</evidence>
<feature type="chain" id="PRO_5045701430" description="Adhesin" evidence="1">
    <location>
        <begin position="28"/>
        <end position="285"/>
    </location>
</feature>
<proteinExistence type="predicted"/>
<keyword evidence="3" id="KW-1185">Reference proteome</keyword>
<feature type="signal peptide" evidence="1">
    <location>
        <begin position="1"/>
        <end position="27"/>
    </location>
</feature>
<reference evidence="2 3" key="1">
    <citation type="submission" date="2022-12" db="EMBL/GenBank/DDBJ databases">
        <title>Genome Sequence of Deinococcus aquaticus Type Strain PB314.</title>
        <authorList>
            <person name="Albert C."/>
            <person name="Hill J."/>
            <person name="Boren L."/>
            <person name="Scholz-Ng S."/>
            <person name="Fatema N."/>
            <person name="Grosso R."/>
            <person name="Soboslay E."/>
            <person name="Tuohy J."/>
        </authorList>
    </citation>
    <scope>NUCLEOTIDE SEQUENCE [LARGE SCALE GENOMIC DNA]</scope>
    <source>
        <strain evidence="2 3">PB-314</strain>
    </source>
</reference>
<keyword evidence="1" id="KW-0732">Signal</keyword>
<evidence type="ECO:0000313" key="3">
    <source>
        <dbReference type="Proteomes" id="UP001217044"/>
    </source>
</evidence>
<dbReference type="EMBL" id="CP115165">
    <property type="protein sequence ID" value="WDA57879.1"/>
    <property type="molecule type" value="Genomic_DNA"/>
</dbReference>